<dbReference type="Gene3D" id="2.160.10.10">
    <property type="entry name" value="Hexapeptide repeat proteins"/>
    <property type="match status" value="1"/>
</dbReference>
<comment type="caution">
    <text evidence="6">The sequence shown here is derived from an EMBL/GenBank/DDBJ whole genome shotgun (WGS) entry which is preliminary data.</text>
</comment>
<dbReference type="InterPro" id="IPR024688">
    <property type="entry name" value="Mac_dom"/>
</dbReference>
<dbReference type="InterPro" id="IPR011004">
    <property type="entry name" value="Trimer_LpxA-like_sf"/>
</dbReference>
<dbReference type="GO" id="GO:0016407">
    <property type="term" value="F:acetyltransferase activity"/>
    <property type="evidence" value="ECO:0007669"/>
    <property type="project" value="InterPro"/>
</dbReference>
<sequence length="179" mass="19502">MESELLSTKLTERMKMRSGQPFNSLDIELRLAREKARLACGKYNAHPSKGNFKHISRLFQQFSTVVIEPSFQCDYGSQISLGENFYANFNCVFLDSAAITIGDDVMLGPGVHIYTVDHPRDAQERRAGGCIARPVNIGNGVWIGGGAKILPGVSIGENAIIGANSVVTKDVPKDSRFLG</sequence>
<feature type="domain" description="Maltose/galactoside acetyltransferase" evidence="5">
    <location>
        <begin position="13"/>
        <end position="64"/>
    </location>
</feature>
<protein>
    <submittedName>
        <fullName evidence="6">Maltose acetyltransferase</fullName>
    </submittedName>
</protein>
<dbReference type="GO" id="GO:0008374">
    <property type="term" value="F:O-acyltransferase activity"/>
    <property type="evidence" value="ECO:0007669"/>
    <property type="project" value="TreeGrafter"/>
</dbReference>
<evidence type="ECO:0000256" key="3">
    <source>
        <dbReference type="ARBA" id="ARBA00022737"/>
    </source>
</evidence>
<name>A0A1Y5HUL4_OLEAN</name>
<keyword evidence="2 6" id="KW-0808">Transferase</keyword>
<dbReference type="SMART" id="SM01266">
    <property type="entry name" value="Mac"/>
    <property type="match status" value="1"/>
</dbReference>
<evidence type="ECO:0000313" key="6">
    <source>
        <dbReference type="EMBL" id="OUS40770.1"/>
    </source>
</evidence>
<dbReference type="InterPro" id="IPR001451">
    <property type="entry name" value="Hexapep"/>
</dbReference>
<keyword evidence="3" id="KW-0677">Repeat</keyword>
<dbReference type="EMBL" id="MABE01000253">
    <property type="protein sequence ID" value="OUS40770.1"/>
    <property type="molecule type" value="Genomic_DNA"/>
</dbReference>
<evidence type="ECO:0000256" key="4">
    <source>
        <dbReference type="ARBA" id="ARBA00023315"/>
    </source>
</evidence>
<proteinExistence type="inferred from homology"/>
<comment type="similarity">
    <text evidence="1">Belongs to the transferase hexapeptide repeat family.</text>
</comment>
<dbReference type="InterPro" id="IPR051159">
    <property type="entry name" value="Hexapeptide_acetyltransf"/>
</dbReference>
<dbReference type="GO" id="GO:0005829">
    <property type="term" value="C:cytosol"/>
    <property type="evidence" value="ECO:0007669"/>
    <property type="project" value="TreeGrafter"/>
</dbReference>
<dbReference type="Pfam" id="PF00132">
    <property type="entry name" value="Hexapep"/>
    <property type="match status" value="1"/>
</dbReference>
<evidence type="ECO:0000256" key="1">
    <source>
        <dbReference type="ARBA" id="ARBA00007274"/>
    </source>
</evidence>
<keyword evidence="4" id="KW-0012">Acyltransferase</keyword>
<organism evidence="6 7">
    <name type="scientific">Oleispira antarctica</name>
    <dbReference type="NCBI Taxonomy" id="188908"/>
    <lineage>
        <taxon>Bacteria</taxon>
        <taxon>Pseudomonadati</taxon>
        <taxon>Pseudomonadota</taxon>
        <taxon>Gammaproteobacteria</taxon>
        <taxon>Oceanospirillales</taxon>
        <taxon>Oceanospirillaceae</taxon>
        <taxon>Oleispira</taxon>
    </lineage>
</organism>
<dbReference type="PANTHER" id="PTHR23416">
    <property type="entry name" value="SIALIC ACID SYNTHASE-RELATED"/>
    <property type="match status" value="1"/>
</dbReference>
<evidence type="ECO:0000313" key="7">
    <source>
        <dbReference type="Proteomes" id="UP000227088"/>
    </source>
</evidence>
<dbReference type="InterPro" id="IPR018357">
    <property type="entry name" value="Hexapep_transf_CS"/>
</dbReference>
<evidence type="ECO:0000259" key="5">
    <source>
        <dbReference type="SMART" id="SM01266"/>
    </source>
</evidence>
<dbReference type="PANTHER" id="PTHR23416:SF23">
    <property type="entry name" value="ACETYLTRANSFERASE C18B11.09C-RELATED"/>
    <property type="match status" value="1"/>
</dbReference>
<dbReference type="CDD" id="cd03357">
    <property type="entry name" value="LbH_MAT_GAT"/>
    <property type="match status" value="1"/>
</dbReference>
<reference evidence="7" key="1">
    <citation type="journal article" date="2017" name="Proc. Natl. Acad. Sci. U.S.A.">
        <title>Simulation of Deepwater Horizon oil plume reveals substrate specialization within a complex community of hydrocarbon degraders.</title>
        <authorList>
            <person name="Hu P."/>
            <person name="Dubinsky E.A."/>
            <person name="Probst A.J."/>
            <person name="Wang J."/>
            <person name="Sieber C.M.K."/>
            <person name="Tom L.M."/>
            <person name="Gardinali P."/>
            <person name="Banfield J.F."/>
            <person name="Atlas R.M."/>
            <person name="Andersen G.L."/>
        </authorList>
    </citation>
    <scope>NUCLEOTIDE SEQUENCE [LARGE SCALE GENOMIC DNA]</scope>
</reference>
<dbReference type="SUPFAM" id="SSF51161">
    <property type="entry name" value="Trimeric LpxA-like enzymes"/>
    <property type="match status" value="1"/>
</dbReference>
<gene>
    <name evidence="6" type="ORF">A9R00_04300</name>
</gene>
<dbReference type="Pfam" id="PF12464">
    <property type="entry name" value="Mac"/>
    <property type="match status" value="1"/>
</dbReference>
<accession>A0A1Y5HUL4</accession>
<dbReference type="PROSITE" id="PS00101">
    <property type="entry name" value="HEXAPEP_TRANSFERASES"/>
    <property type="match status" value="1"/>
</dbReference>
<dbReference type="Proteomes" id="UP000227088">
    <property type="component" value="Unassembled WGS sequence"/>
</dbReference>
<dbReference type="AlphaFoldDB" id="A0A1Y5HUL4"/>
<evidence type="ECO:0000256" key="2">
    <source>
        <dbReference type="ARBA" id="ARBA00022679"/>
    </source>
</evidence>